<dbReference type="CDD" id="cd00616">
    <property type="entry name" value="AHBA_syn"/>
    <property type="match status" value="1"/>
</dbReference>
<dbReference type="STRING" id="1802055.A3A74_05785"/>
<keyword evidence="1 4" id="KW-0663">Pyridoxal phosphate</keyword>
<gene>
    <name evidence="6" type="ORF">A3A74_05785</name>
</gene>
<evidence type="ECO:0008006" key="8">
    <source>
        <dbReference type="Google" id="ProtNLM"/>
    </source>
</evidence>
<dbReference type="SUPFAM" id="SSF53383">
    <property type="entry name" value="PLP-dependent transferases"/>
    <property type="match status" value="1"/>
</dbReference>
<dbReference type="GO" id="GO:0000271">
    <property type="term" value="P:polysaccharide biosynthetic process"/>
    <property type="evidence" value="ECO:0007669"/>
    <property type="project" value="TreeGrafter"/>
</dbReference>
<reference evidence="6 7" key="1">
    <citation type="journal article" date="2016" name="Nat. Commun.">
        <title>Thousands of microbial genomes shed light on interconnected biogeochemical processes in an aquifer system.</title>
        <authorList>
            <person name="Anantharaman K."/>
            <person name="Brown C.T."/>
            <person name="Hug L.A."/>
            <person name="Sharon I."/>
            <person name="Castelle C.J."/>
            <person name="Probst A.J."/>
            <person name="Thomas B.C."/>
            <person name="Singh A."/>
            <person name="Wilkins M.J."/>
            <person name="Karaoz U."/>
            <person name="Brodie E.L."/>
            <person name="Williams K.H."/>
            <person name="Hubbard S.S."/>
            <person name="Banfield J.F."/>
        </authorList>
    </citation>
    <scope>NUCLEOTIDE SEQUENCE [LARGE SCALE GENOMIC DNA]</scope>
</reference>
<dbReference type="InterPro" id="IPR015421">
    <property type="entry name" value="PyrdxlP-dep_Trfase_major"/>
</dbReference>
<dbReference type="EMBL" id="MGAF01000058">
    <property type="protein sequence ID" value="OGK39107.1"/>
    <property type="molecule type" value="Genomic_DNA"/>
</dbReference>
<dbReference type="PANTHER" id="PTHR30244:SF9">
    <property type="entry name" value="PROTEIN RV3402C"/>
    <property type="match status" value="1"/>
</dbReference>
<comment type="similarity">
    <text evidence="2 5">Belongs to the DegT/DnrJ/EryC1 family.</text>
</comment>
<dbReference type="PANTHER" id="PTHR30244">
    <property type="entry name" value="TRANSAMINASE"/>
    <property type="match status" value="1"/>
</dbReference>
<evidence type="ECO:0000256" key="3">
    <source>
        <dbReference type="PIRSR" id="PIRSR000390-1"/>
    </source>
</evidence>
<evidence type="ECO:0000313" key="7">
    <source>
        <dbReference type="Proteomes" id="UP000179270"/>
    </source>
</evidence>
<dbReference type="Proteomes" id="UP000179270">
    <property type="component" value="Unassembled WGS sequence"/>
</dbReference>
<dbReference type="InterPro" id="IPR000653">
    <property type="entry name" value="DegT/StrS_aminotransferase"/>
</dbReference>
<dbReference type="Gene3D" id="3.40.640.10">
    <property type="entry name" value="Type I PLP-dependent aspartate aminotransferase-like (Major domain)"/>
    <property type="match status" value="1"/>
</dbReference>
<dbReference type="Pfam" id="PF01041">
    <property type="entry name" value="DegT_DnrJ_EryC1"/>
    <property type="match status" value="1"/>
</dbReference>
<protein>
    <recommendedName>
        <fullName evidence="8">Aminotransferase DegT</fullName>
    </recommendedName>
</protein>
<comment type="caution">
    <text evidence="6">The sequence shown here is derived from an EMBL/GenBank/DDBJ whole genome shotgun (WGS) entry which is preliminary data.</text>
</comment>
<evidence type="ECO:0000256" key="4">
    <source>
        <dbReference type="PIRSR" id="PIRSR000390-2"/>
    </source>
</evidence>
<dbReference type="PIRSF" id="PIRSF000390">
    <property type="entry name" value="PLP_StrS"/>
    <property type="match status" value="1"/>
</dbReference>
<sequence>MINVTKSELPNLKEYQEYVKQIWKRAWLTNNGKFVRQLEKKLPGYIGGKLLSLVTNGTLAMQLAIKALNLKGEIITTPFTFPATTNVILWEGCTPVFADIDPETYNIDPADIEKKITNKTSAILAVHVYGNPCATERLEKLAKKNGLKIIYDAAHAFGVKYKNKLIGSYGDISTFSFHATKVFNTIEGGAITTNSIQINKDVNLLRNFGITGEEEVVLAGINAKMSEFQAAMGLLNLKKINSKILLRKKIYELYKRLLQNNSSLKFQKLVTPDYNYAYLPILFSDRKTRDLICAKLGKKGIKPRKYFYPLTNSYKFLTNYLNPFNMAKSFPNAVKISDGILCLPLYSELKLEIVEKICQFINKYTK</sequence>
<evidence type="ECO:0000256" key="2">
    <source>
        <dbReference type="ARBA" id="ARBA00037999"/>
    </source>
</evidence>
<proteinExistence type="inferred from homology"/>
<evidence type="ECO:0000256" key="5">
    <source>
        <dbReference type="RuleBase" id="RU004508"/>
    </source>
</evidence>
<feature type="modified residue" description="N6-(pyridoxal phosphate)lysine" evidence="4">
    <location>
        <position position="181"/>
    </location>
</feature>
<feature type="active site" description="Proton acceptor" evidence="3">
    <location>
        <position position="181"/>
    </location>
</feature>
<evidence type="ECO:0000313" key="6">
    <source>
        <dbReference type="EMBL" id="OGK39107.1"/>
    </source>
</evidence>
<dbReference type="InterPro" id="IPR015424">
    <property type="entry name" value="PyrdxlP-dep_Trfase"/>
</dbReference>
<dbReference type="GO" id="GO:0030170">
    <property type="term" value="F:pyridoxal phosphate binding"/>
    <property type="evidence" value="ECO:0007669"/>
    <property type="project" value="TreeGrafter"/>
</dbReference>
<dbReference type="GO" id="GO:0008483">
    <property type="term" value="F:transaminase activity"/>
    <property type="evidence" value="ECO:0007669"/>
    <property type="project" value="TreeGrafter"/>
</dbReference>
<dbReference type="AlphaFoldDB" id="A0A1F7I6V7"/>
<name>A0A1F7I6V7_9BACT</name>
<accession>A0A1F7I6V7</accession>
<evidence type="ECO:0000256" key="1">
    <source>
        <dbReference type="ARBA" id="ARBA00022898"/>
    </source>
</evidence>
<organism evidence="6 7">
    <name type="scientific">Candidatus Roizmanbacteria bacterium RIFCSPLOWO2_01_FULL_35_13</name>
    <dbReference type="NCBI Taxonomy" id="1802055"/>
    <lineage>
        <taxon>Bacteria</taxon>
        <taxon>Candidatus Roizmaniibacteriota</taxon>
    </lineage>
</organism>